<keyword evidence="3" id="KW-1185">Reference proteome</keyword>
<sequence>MGAILRAGSIAGILLTAGCHSGERRSSLLEGLTSAAQTKASNLGPNHLAAEGLATITAACEKQTFENARSGLIVSQTGLHEDVFALRDRRSYASIAFSMDDALKLEEVLRNQLKENKQPWEQSECVQQFEGYLETLTDPLVEQDKLAKELDASAFKDSNKEAQEELRREKETEALAPKK</sequence>
<evidence type="ECO:0000256" key="1">
    <source>
        <dbReference type="SAM" id="MobiDB-lite"/>
    </source>
</evidence>
<reference evidence="2 3" key="1">
    <citation type="submission" date="2020-08" db="EMBL/GenBank/DDBJ databases">
        <title>Genomic Encyclopedia of Type Strains, Phase IV (KMG-V): Genome sequencing to study the core and pangenomes of soil and plant-associated prokaryotes.</title>
        <authorList>
            <person name="Whitman W."/>
        </authorList>
    </citation>
    <scope>NUCLEOTIDE SEQUENCE [LARGE SCALE GENOMIC DNA]</scope>
    <source>
        <strain evidence="2 3">X5P2</strain>
    </source>
</reference>
<proteinExistence type="predicted"/>
<accession>A0A9X0QI08</accession>
<name>A0A9X0QI08_9BACT</name>
<gene>
    <name evidence="2" type="ORF">HDF14_004236</name>
</gene>
<feature type="region of interest" description="Disordered" evidence="1">
    <location>
        <begin position="156"/>
        <end position="179"/>
    </location>
</feature>
<evidence type="ECO:0000313" key="3">
    <source>
        <dbReference type="Proteomes" id="UP000535182"/>
    </source>
</evidence>
<dbReference type="PROSITE" id="PS51257">
    <property type="entry name" value="PROKAR_LIPOPROTEIN"/>
    <property type="match status" value="1"/>
</dbReference>
<dbReference type="EMBL" id="JACHEB010000011">
    <property type="protein sequence ID" value="MBB5330600.1"/>
    <property type="molecule type" value="Genomic_DNA"/>
</dbReference>
<evidence type="ECO:0000313" key="2">
    <source>
        <dbReference type="EMBL" id="MBB5330600.1"/>
    </source>
</evidence>
<organism evidence="2 3">
    <name type="scientific">Tunturiibacter gelidiferens</name>
    <dbReference type="NCBI Taxonomy" id="3069689"/>
    <lineage>
        <taxon>Bacteria</taxon>
        <taxon>Pseudomonadati</taxon>
        <taxon>Acidobacteriota</taxon>
        <taxon>Terriglobia</taxon>
        <taxon>Terriglobales</taxon>
        <taxon>Acidobacteriaceae</taxon>
        <taxon>Tunturiibacter</taxon>
    </lineage>
</organism>
<dbReference type="RefSeq" id="WP_183980203.1">
    <property type="nucleotide sequence ID" value="NZ_JACHEB010000011.1"/>
</dbReference>
<feature type="compositionally biased region" description="Basic and acidic residues" evidence="1">
    <location>
        <begin position="157"/>
        <end position="173"/>
    </location>
</feature>
<protein>
    <submittedName>
        <fullName evidence="2">Uncharacterized protein</fullName>
    </submittedName>
</protein>
<dbReference type="Proteomes" id="UP000535182">
    <property type="component" value="Unassembled WGS sequence"/>
</dbReference>
<dbReference type="AlphaFoldDB" id="A0A9X0QI08"/>
<comment type="caution">
    <text evidence="2">The sequence shown here is derived from an EMBL/GenBank/DDBJ whole genome shotgun (WGS) entry which is preliminary data.</text>
</comment>